<dbReference type="InterPro" id="IPR029052">
    <property type="entry name" value="Metallo-depent_PP-like"/>
</dbReference>
<evidence type="ECO:0000313" key="2">
    <source>
        <dbReference type="EMBL" id="KAA1252566.1"/>
    </source>
</evidence>
<proteinExistence type="predicted"/>
<dbReference type="Pfam" id="PF00149">
    <property type="entry name" value="Metallophos"/>
    <property type="match status" value="1"/>
</dbReference>
<dbReference type="RefSeq" id="WP_142606413.1">
    <property type="nucleotide sequence ID" value="NZ_CP053797.1"/>
</dbReference>
<dbReference type="PANTHER" id="PTHR37844:SF2">
    <property type="entry name" value="SER_THR PROTEIN PHOSPHATASE SUPERFAMILY (AFU_ORTHOLOGUE AFUA_1G14840)"/>
    <property type="match status" value="1"/>
</dbReference>
<protein>
    <submittedName>
        <fullName evidence="2">Serine/threonine protein phosphatase</fullName>
    </submittedName>
</protein>
<feature type="domain" description="Calcineurin-like phosphoesterase" evidence="1">
    <location>
        <begin position="1"/>
        <end position="228"/>
    </location>
</feature>
<dbReference type="InterPro" id="IPR004843">
    <property type="entry name" value="Calcineurin-like_PHP"/>
</dbReference>
<dbReference type="EMBL" id="VUAA01000057">
    <property type="protein sequence ID" value="KAA1252566.1"/>
    <property type="molecule type" value="Genomic_DNA"/>
</dbReference>
<name>A0A5C2B2K2_VIBCL</name>
<accession>A0A5C2B2K2</accession>
<dbReference type="SUPFAM" id="SSF56300">
    <property type="entry name" value="Metallo-dependent phosphatases"/>
    <property type="match status" value="1"/>
</dbReference>
<reference evidence="2 3" key="1">
    <citation type="submission" date="2019-09" db="EMBL/GenBank/DDBJ databases">
        <authorList>
            <person name="Kritzky A."/>
            <person name="Schelkanova E.Y."/>
            <person name="Alkhova Z.V."/>
            <person name="Smirnova N.I."/>
        </authorList>
    </citation>
    <scope>NUCLEOTIDE SEQUENCE [LARGE SCALE GENOMIC DNA]</scope>
    <source>
        <strain evidence="2 3">M1526</strain>
    </source>
</reference>
<gene>
    <name evidence="2" type="ORF">F0M16_22245</name>
</gene>
<dbReference type="Gene3D" id="3.60.21.10">
    <property type="match status" value="1"/>
</dbReference>
<evidence type="ECO:0000259" key="1">
    <source>
        <dbReference type="Pfam" id="PF00149"/>
    </source>
</evidence>
<evidence type="ECO:0000313" key="3">
    <source>
        <dbReference type="Proteomes" id="UP000323225"/>
    </source>
</evidence>
<organism evidence="2 3">
    <name type="scientific">Vibrio cholerae</name>
    <dbReference type="NCBI Taxonomy" id="666"/>
    <lineage>
        <taxon>Bacteria</taxon>
        <taxon>Pseudomonadati</taxon>
        <taxon>Pseudomonadota</taxon>
        <taxon>Gammaproteobacteria</taxon>
        <taxon>Vibrionales</taxon>
        <taxon>Vibrionaceae</taxon>
        <taxon>Vibrio</taxon>
    </lineage>
</organism>
<dbReference type="AlphaFoldDB" id="A0A5C2B2K2"/>
<comment type="caution">
    <text evidence="2">The sequence shown here is derived from an EMBL/GenBank/DDBJ whole genome shotgun (WGS) entry which is preliminary data.</text>
</comment>
<dbReference type="GO" id="GO:0016787">
    <property type="term" value="F:hydrolase activity"/>
    <property type="evidence" value="ECO:0007669"/>
    <property type="project" value="InterPro"/>
</dbReference>
<dbReference type="Proteomes" id="UP000323225">
    <property type="component" value="Unassembled WGS sequence"/>
</dbReference>
<sequence length="264" mass="29834">MKFYVISDLHLDIYGVRRDFWRDFDKEATLIVAGDTANGLSGIAYVKNVLCRYFKTVIMIAGNHEWYSNKSKSYRHKNTSVECKSSADSGVLKDSGSSVLTKLKAHSDTTENLFFLNNESIVLDGFTIFGGTLWFPIHTYSVELVEAYSELMNDIKFIDCSMIEEQYKSFVKNLPEKVDLVISHHLPSKEAFAKEEHANSVYAPYYHAGLSNEMVSRTRFWVAGHQHDAVEKVIAGGSTTFISNPKGTVHLRTSGLMPNKAYYL</sequence>
<dbReference type="PANTHER" id="PTHR37844">
    <property type="entry name" value="SER/THR PROTEIN PHOSPHATASE SUPERFAMILY (AFU_ORTHOLOGUE AFUA_1G14840)"/>
    <property type="match status" value="1"/>
</dbReference>